<keyword evidence="3" id="KW-0812">Transmembrane</keyword>
<evidence type="ECO:0000256" key="2">
    <source>
        <dbReference type="SAM" id="MobiDB-lite"/>
    </source>
</evidence>
<dbReference type="InterPro" id="IPR018392">
    <property type="entry name" value="LysM"/>
</dbReference>
<sequence>MEHKYQMIADRLYRVKLVKKGNHWIAIGLTAFTLGLGLTTIDAASLLPWRATTPAEIAPRIAPTDQTYTFRAGDTLWALAQVLGIDYHTLMEWNGLHEGDQYHIPVGTVVKIRGNHVTMTTPDGRKLIDRNLPPQVWRTQIGTTNAILWPQVSSGRSSEPIGTFGGLGTAATPLDQGSQPTTKGDKPTVSVTPGGEVPATSDSSTASETPTSGTDTPVTSGDNPTTSATPGGEAPATSDSSTASETPTSETDTPATSGDNPTTSATLGGEAPATSDSGVAGETPTSGTDTPVTSGDNPTTSATPGGETPATSSSASAGETPTSETDTPATSGDNPTTSATPGGEVPATSDSGSVGETPTSGTETPATSDDNPTTSATPGGEAPATSDSTSASETPTSGTETPATSGDNPTTSATPGGEAPATSDSTSASETPTSGTDTPATSGDNPTSGSGASGEQPQSIDEVKPTPRPQPKIDLQPLQRRLLTGQSVMTTAAYYNADAAKQLAYRTALAAASQLQYDPQVTAEQMQAAIAQIDAAQAALDGQATDFNVATILLKRYDQREQDPRYHNATTTAQAPYDEAVAALQKLMTTPAVTQAMLDAAVAQVEATQAKLDGAILSPAEQAKVDAINEFKATVAYYQTALQYVSPEYRQAAEGILQAYGINVLPNLKTYTTQGIQDNQASLKRWMDLYIQSSAQQMQGRRDLEAAVIALQNLVATRLTLYNEINRVNDFIKGAQAMLADPDQAYQYESQAATLQEVLTSAEAAQAAADKLIADNNVRRQEALEQLMAEQVPGTSTYVQYADEHYKLTTTLKKVVERAELVNATLPYQGSVYEGAPLDPEYLQYRTVGDYLQVGTPAYDQLVATVDRLKGQLQAELEAGRGGQDAINGDVTKAIRTVPTDADVAALKPLLNLADAYSQRMLKTVNLMRFAIGEHPLELAPLNDKRKAMLAVHALAEYQAGLMPQFAGYSHLGSIAVLLAPHTMTAGYNENTYPSGNPPVISQHLTPEYLADMESRLVLMEGIKYFEGFFTDKEAKSGHFTTIIDMDHQYFYGVPIIGTMDQVGNGFTKYRISSTGLFYQVADDNYKWWLRHFDSWPKVNPDTDLDKTDFSNL</sequence>
<feature type="compositionally biased region" description="Polar residues" evidence="2">
    <location>
        <begin position="348"/>
        <end position="377"/>
    </location>
</feature>
<feature type="compositionally biased region" description="Polar residues" evidence="2">
    <location>
        <begin position="200"/>
        <end position="229"/>
    </location>
</feature>
<dbReference type="SUPFAM" id="SSF54106">
    <property type="entry name" value="LysM domain"/>
    <property type="match status" value="1"/>
</dbReference>
<dbReference type="Proteomes" id="UP000464915">
    <property type="component" value="Chromosome"/>
</dbReference>
<feature type="compositionally biased region" description="Low complexity" evidence="2">
    <location>
        <begin position="233"/>
        <end position="257"/>
    </location>
</feature>
<feature type="transmembrane region" description="Helical" evidence="3">
    <location>
        <begin position="21"/>
        <end position="41"/>
    </location>
</feature>
<dbReference type="Gene3D" id="3.10.350.10">
    <property type="entry name" value="LysM domain"/>
    <property type="match status" value="1"/>
</dbReference>
<keyword evidence="3" id="KW-0472">Membrane</keyword>
<feature type="region of interest" description="Disordered" evidence="2">
    <location>
        <begin position="151"/>
        <end position="477"/>
    </location>
</feature>
<dbReference type="PROSITE" id="PS51782">
    <property type="entry name" value="LYSM"/>
    <property type="match status" value="1"/>
</dbReference>
<dbReference type="RefSeq" id="WP_161903461.1">
    <property type="nucleotide sequence ID" value="NZ_CP047142.1"/>
</dbReference>
<accession>A0AB37DGS9</accession>
<feature type="compositionally biased region" description="Polar residues" evidence="2">
    <location>
        <begin position="385"/>
        <end position="414"/>
    </location>
</feature>
<organism evidence="5 6">
    <name type="scientific">Lactobacillus crispatus</name>
    <dbReference type="NCBI Taxonomy" id="47770"/>
    <lineage>
        <taxon>Bacteria</taxon>
        <taxon>Bacillati</taxon>
        <taxon>Bacillota</taxon>
        <taxon>Bacilli</taxon>
        <taxon>Lactobacillales</taxon>
        <taxon>Lactobacillaceae</taxon>
        <taxon>Lactobacillus</taxon>
    </lineage>
</organism>
<dbReference type="Pfam" id="PF19258">
    <property type="entry name" value="KxYKxGKxW_sig"/>
    <property type="match status" value="1"/>
</dbReference>
<keyword evidence="1" id="KW-0732">Signal</keyword>
<feature type="domain" description="LysM" evidence="4">
    <location>
        <begin position="66"/>
        <end position="112"/>
    </location>
</feature>
<dbReference type="SMART" id="SM00257">
    <property type="entry name" value="LysM"/>
    <property type="match status" value="1"/>
</dbReference>
<keyword evidence="3" id="KW-1133">Transmembrane helix</keyword>
<dbReference type="EMBL" id="CP047142">
    <property type="protein sequence ID" value="QHQ67370.1"/>
    <property type="molecule type" value="Genomic_DNA"/>
</dbReference>
<protein>
    <submittedName>
        <fullName evidence="5">LysM peptidoglycan-binding domain-containing protein</fullName>
    </submittedName>
</protein>
<dbReference type="InterPro" id="IPR036779">
    <property type="entry name" value="LysM_dom_sf"/>
</dbReference>
<evidence type="ECO:0000313" key="5">
    <source>
        <dbReference type="EMBL" id="QHQ67370.1"/>
    </source>
</evidence>
<evidence type="ECO:0000259" key="4">
    <source>
        <dbReference type="PROSITE" id="PS51782"/>
    </source>
</evidence>
<dbReference type="Gene3D" id="1.20.120.1850">
    <property type="entry name" value="Ebh helix bundles repeating unit (S and A modules)"/>
    <property type="match status" value="1"/>
</dbReference>
<gene>
    <name evidence="5" type="ORF">GSR61_01410</name>
</gene>
<dbReference type="InterPro" id="IPR022263">
    <property type="entry name" value="KxYKxGKxW"/>
</dbReference>
<dbReference type="Gene3D" id="1.20.5.420">
    <property type="entry name" value="Immunoglobulin FC, subunit C"/>
    <property type="match status" value="1"/>
</dbReference>
<evidence type="ECO:0000313" key="6">
    <source>
        <dbReference type="Proteomes" id="UP000464915"/>
    </source>
</evidence>
<dbReference type="InterPro" id="IPR009063">
    <property type="entry name" value="Ig/albumin-bd_sf"/>
</dbReference>
<evidence type="ECO:0000256" key="1">
    <source>
        <dbReference type="ARBA" id="ARBA00022729"/>
    </source>
</evidence>
<feature type="compositionally biased region" description="Polar residues" evidence="2">
    <location>
        <begin position="422"/>
        <end position="459"/>
    </location>
</feature>
<feature type="compositionally biased region" description="Polar residues" evidence="2">
    <location>
        <begin position="283"/>
        <end position="340"/>
    </location>
</feature>
<proteinExistence type="predicted"/>
<reference evidence="5 6" key="1">
    <citation type="submission" date="2019-12" db="EMBL/GenBank/DDBJ databases">
        <title>Complete Genome Sequences of Lactobacillus strains, C25 and P38, Isolated from Chicken Cecum.</title>
        <authorList>
            <person name="Hassan H.M."/>
            <person name="Mendoza M."/>
            <person name="Rezvani M."/>
            <person name="Koci M.D."/>
            <person name="Dickey A.N."/>
            <person name="Scholl E.H."/>
        </authorList>
    </citation>
    <scope>NUCLEOTIDE SEQUENCE [LARGE SCALE GENOMIC DNA]</scope>
    <source>
        <strain evidence="5 6">C25</strain>
    </source>
</reference>
<dbReference type="Pfam" id="PF07554">
    <property type="entry name" value="FIVAR"/>
    <property type="match status" value="2"/>
</dbReference>
<dbReference type="AlphaFoldDB" id="A0AB37DGS9"/>
<name>A0AB37DGS9_9LACO</name>
<dbReference type="Pfam" id="PF01476">
    <property type="entry name" value="LysM"/>
    <property type="match status" value="1"/>
</dbReference>
<dbReference type="SUPFAM" id="SSF46997">
    <property type="entry name" value="Bacterial immunoglobulin/albumin-binding domains"/>
    <property type="match status" value="1"/>
</dbReference>
<evidence type="ECO:0000256" key="3">
    <source>
        <dbReference type="SAM" id="Phobius"/>
    </source>
</evidence>
<dbReference type="CDD" id="cd00118">
    <property type="entry name" value="LysM"/>
    <property type="match status" value="1"/>
</dbReference>